<accession>A0ACB9REL9</accession>
<protein>
    <submittedName>
        <fullName evidence="1">Uncharacterized protein</fullName>
    </submittedName>
</protein>
<sequence>MMVAVVVKFLLSLFFLKVSATSDLLESTVCGADRLAYASYSGGEWFSVNEDAVDRVEFCRVLSFHRENGCTLAKNFDAIYCGENISSDKSRFNAGRKILETQAAKDSCVNERNSLSCRIKANVAVLGLFAICCAFLFQCVYRKRKEAATDSVLSKDDRSMDYGSSSEVIPASEKIPGSPLRVPGSPYRVPPSPSRFSMSPKASVIGSLQISMSQIMKATRSFSPSMQIGEGGFGTVYKAQLEDGRVVAVKRAKRELFESLQDDFRSEVELLSKIDHRSLVRLLGYLEKGNERLIITEYVPNGTLRDRLDGQHGDLDFNQRLEILIDVSHGLAYLHLYSEKQIIHRDVKSSNILLTGNLRAKVADFGFARLGSSDTDKTHISTKVKGTVGYLDPEYMRTYQLTAKSDVYSFGILLLEIMTGRRPVEPKRPMDERVTLRWAFKKFNEGNVWDLVDPRMGEIVDHNILSRTFSLAFECAAPIRANRPDMKTVGEQLWAIRVDYLKTVRRMYVHYKYITLKFLALVWQRERGQNRREGLVLGVAVGLLLLVGFVKSENVLSESRIERAATMAAFSRLKVEDTRKILPAEFYPSWVVFTQRQNILLRSDVDEAASELIKASVEPVLEQYTPVILSSMKFSKFTLGTVAPQFTGVSIFEEGKEGGITMELEMNWDGNPSIILDIKNRLGVALPVQVKNIGFTGVFRLIFKPLVDEFPCFGAVSDSLREKKKLDFTLKVVGGDMLAIPGVSSEIEDTIKDAVEGSITWPVRKVIPILPCDYSDLELKPVGTLDVKLVQAKKLTNKDLIGKSDPYAILYIRPLRDLMKKSKIINNELNSIWNEHFKFIVEVASTQNLIVKISDDEGLQASELIGCAHVRLKDLQPGKVKDVWLKLFKDLEVQRDNKYRGEVHLELLYCPYAMESSFTDPFKREVTMTSLEKVLKSGVNGVEVIDSARVYLVDMIIHRQTDSGNSFQQQIFIVDPFLF</sequence>
<keyword evidence="2" id="KW-1185">Reference proteome</keyword>
<evidence type="ECO:0000313" key="2">
    <source>
        <dbReference type="Proteomes" id="UP001057402"/>
    </source>
</evidence>
<dbReference type="EMBL" id="CM042883">
    <property type="protein sequence ID" value="KAI4376691.1"/>
    <property type="molecule type" value="Genomic_DNA"/>
</dbReference>
<dbReference type="Proteomes" id="UP001057402">
    <property type="component" value="Chromosome 4"/>
</dbReference>
<organism evidence="1 2">
    <name type="scientific">Melastoma candidum</name>
    <dbReference type="NCBI Taxonomy" id="119954"/>
    <lineage>
        <taxon>Eukaryota</taxon>
        <taxon>Viridiplantae</taxon>
        <taxon>Streptophyta</taxon>
        <taxon>Embryophyta</taxon>
        <taxon>Tracheophyta</taxon>
        <taxon>Spermatophyta</taxon>
        <taxon>Magnoliopsida</taxon>
        <taxon>eudicotyledons</taxon>
        <taxon>Gunneridae</taxon>
        <taxon>Pentapetalae</taxon>
        <taxon>rosids</taxon>
        <taxon>malvids</taxon>
        <taxon>Myrtales</taxon>
        <taxon>Melastomataceae</taxon>
        <taxon>Melastomatoideae</taxon>
        <taxon>Melastomateae</taxon>
        <taxon>Melastoma</taxon>
    </lineage>
</organism>
<gene>
    <name evidence="1" type="ORF">MLD38_014426</name>
</gene>
<evidence type="ECO:0000313" key="1">
    <source>
        <dbReference type="EMBL" id="KAI4376691.1"/>
    </source>
</evidence>
<comment type="caution">
    <text evidence="1">The sequence shown here is derived from an EMBL/GenBank/DDBJ whole genome shotgun (WGS) entry which is preliminary data.</text>
</comment>
<proteinExistence type="predicted"/>
<reference evidence="2" key="1">
    <citation type="journal article" date="2023" name="Front. Plant Sci.">
        <title>Chromosomal-level genome assembly of Melastoma candidum provides insights into trichome evolution.</title>
        <authorList>
            <person name="Zhong Y."/>
            <person name="Wu W."/>
            <person name="Sun C."/>
            <person name="Zou P."/>
            <person name="Liu Y."/>
            <person name="Dai S."/>
            <person name="Zhou R."/>
        </authorList>
    </citation>
    <scope>NUCLEOTIDE SEQUENCE [LARGE SCALE GENOMIC DNA]</scope>
</reference>
<name>A0ACB9REL9_9MYRT</name>